<dbReference type="EMBL" id="JAVRBK010000002">
    <property type="protein sequence ID" value="KAK5648383.1"/>
    <property type="molecule type" value="Genomic_DNA"/>
</dbReference>
<dbReference type="AlphaFoldDB" id="A0AAN7ZUU4"/>
<organism evidence="1 2">
    <name type="scientific">Pyrocoelia pectoralis</name>
    <dbReference type="NCBI Taxonomy" id="417401"/>
    <lineage>
        <taxon>Eukaryota</taxon>
        <taxon>Metazoa</taxon>
        <taxon>Ecdysozoa</taxon>
        <taxon>Arthropoda</taxon>
        <taxon>Hexapoda</taxon>
        <taxon>Insecta</taxon>
        <taxon>Pterygota</taxon>
        <taxon>Neoptera</taxon>
        <taxon>Endopterygota</taxon>
        <taxon>Coleoptera</taxon>
        <taxon>Polyphaga</taxon>
        <taxon>Elateriformia</taxon>
        <taxon>Elateroidea</taxon>
        <taxon>Lampyridae</taxon>
        <taxon>Lampyrinae</taxon>
        <taxon>Pyrocoelia</taxon>
    </lineage>
</organism>
<name>A0AAN7ZUU4_9COLE</name>
<dbReference type="Proteomes" id="UP001329430">
    <property type="component" value="Chromosome 2"/>
</dbReference>
<keyword evidence="2" id="KW-1185">Reference proteome</keyword>
<protein>
    <submittedName>
        <fullName evidence="1">Uncharacterized protein</fullName>
    </submittedName>
</protein>
<reference evidence="1 2" key="1">
    <citation type="journal article" date="2024" name="Insects">
        <title>An Improved Chromosome-Level Genome Assembly of the Firefly Pyrocoelia pectoralis.</title>
        <authorList>
            <person name="Fu X."/>
            <person name="Meyer-Rochow V.B."/>
            <person name="Ballantyne L."/>
            <person name="Zhu X."/>
        </authorList>
    </citation>
    <scope>NUCLEOTIDE SEQUENCE [LARGE SCALE GENOMIC DNA]</scope>
    <source>
        <strain evidence="1">XCY_ONT2</strain>
    </source>
</reference>
<proteinExistence type="predicted"/>
<gene>
    <name evidence="1" type="ORF">RI129_003275</name>
</gene>
<evidence type="ECO:0000313" key="2">
    <source>
        <dbReference type="Proteomes" id="UP001329430"/>
    </source>
</evidence>
<sequence length="351" mass="39884">MEGLATNLDVFAKLKESGSIKDSNRLYDFVKLSLKKELSNEHNKALKSFCSKYCYNLYKRWTKSGCKATDFSKNNSDWLGSEVIWPEYIQSSATEPTIDVAGPSRKDVLSTRCVGTSTHVSSRKPIADLAPKQKKRRIENLASTLSYEEQSLIYLSSLKARGNSDVADILDYLLKNPEQVKRVKEFIFSQKKNVMSSEKALGTMLSLKLTKWQYNTLRKSVQEEGVDLFPSYYSIQKAKLECYPPKEDIEITDMSAQIKIQSLLNLTAERLLKVTEVGNDKNKLELISKWGFDGASNQSNYKQRSETNEDDSSVFMGSLVPIKLICEEQVMFQSSITNIEITTRFNKCTLI</sequence>
<comment type="caution">
    <text evidence="1">The sequence shown here is derived from an EMBL/GenBank/DDBJ whole genome shotgun (WGS) entry which is preliminary data.</text>
</comment>
<evidence type="ECO:0000313" key="1">
    <source>
        <dbReference type="EMBL" id="KAK5648383.1"/>
    </source>
</evidence>
<accession>A0AAN7ZUU4</accession>